<sequence>MLSGKYLICTFKKGRAFPHFLKPTEPNLELAEALASLFKECLGLTREAAETELKEAVEGNPKVVEGMIKILLDHALFERPDLNQPEERRAQLFDLSAQYWAQEASRQPRLEGHRDKIVAKGQWVGPQEGQEATNWLFGDLPSNQVMTGFDSLTGLELLHRFNLEQVQGLLLKARRLTLTTQGAQNFGQLMQMMKFFGLLFSASEKGPQLILTIDGPGAVLENPKSYGLELANFFPAVLLLEGPWLLEAEIANADRAGAFVFLLDHQHGYHSPYPKRQSWAQDRLEMVVNRFNQQYASPYKAQASSLLHRLKHNRYLLPDIEITGHGPNKIQVQFLRYLKEDKVRWLMEIKDQLPPHYYFMVKGSRAKETDLLKAMGGRLRLYASEITAPMLKSLLE</sequence>
<dbReference type="Proteomes" id="UP000178449">
    <property type="component" value="Unassembled WGS sequence"/>
</dbReference>
<dbReference type="Pfam" id="PF05626">
    <property type="entry name" value="DUF790"/>
    <property type="match status" value="1"/>
</dbReference>
<dbReference type="AlphaFoldDB" id="A0A1F6G9C1"/>
<name>A0A1F6G9C1_9PROT</name>
<reference evidence="1 2" key="1">
    <citation type="journal article" date="2016" name="Nat. Commun.">
        <title>Thousands of microbial genomes shed light on interconnected biogeochemical processes in an aquifer system.</title>
        <authorList>
            <person name="Anantharaman K."/>
            <person name="Brown C.T."/>
            <person name="Hug L.A."/>
            <person name="Sharon I."/>
            <person name="Castelle C.J."/>
            <person name="Probst A.J."/>
            <person name="Thomas B.C."/>
            <person name="Singh A."/>
            <person name="Wilkins M.J."/>
            <person name="Karaoz U."/>
            <person name="Brodie E.L."/>
            <person name="Williams K.H."/>
            <person name="Hubbard S.S."/>
            <person name="Banfield J.F."/>
        </authorList>
    </citation>
    <scope>NUCLEOTIDE SEQUENCE [LARGE SCALE GENOMIC DNA]</scope>
</reference>
<dbReference type="STRING" id="1817772.A2527_05805"/>
<dbReference type="EMBL" id="MFNE01000035">
    <property type="protein sequence ID" value="OGG94711.1"/>
    <property type="molecule type" value="Genomic_DNA"/>
</dbReference>
<comment type="caution">
    <text evidence="1">The sequence shown here is derived from an EMBL/GenBank/DDBJ whole genome shotgun (WGS) entry which is preliminary data.</text>
</comment>
<gene>
    <name evidence="1" type="ORF">A2527_05805</name>
</gene>
<protein>
    <submittedName>
        <fullName evidence="1">Uncharacterized protein</fullName>
    </submittedName>
</protein>
<accession>A0A1F6G9C1</accession>
<dbReference type="PANTHER" id="PTHR39640:SF1">
    <property type="entry name" value="DUF790 FAMILY PROTEIN"/>
    <property type="match status" value="1"/>
</dbReference>
<dbReference type="InterPro" id="IPR008508">
    <property type="entry name" value="Bax1"/>
</dbReference>
<organism evidence="1 2">
    <name type="scientific">Candidatus Lambdaproteobacteria bacterium RIFOXYD2_FULL_50_16</name>
    <dbReference type="NCBI Taxonomy" id="1817772"/>
    <lineage>
        <taxon>Bacteria</taxon>
        <taxon>Pseudomonadati</taxon>
        <taxon>Pseudomonadota</taxon>
        <taxon>Candidatus Lambdaproteobacteria</taxon>
    </lineage>
</organism>
<dbReference type="PANTHER" id="PTHR39640">
    <property type="entry name" value="VNG6129C"/>
    <property type="match status" value="1"/>
</dbReference>
<evidence type="ECO:0000313" key="2">
    <source>
        <dbReference type="Proteomes" id="UP000178449"/>
    </source>
</evidence>
<evidence type="ECO:0000313" key="1">
    <source>
        <dbReference type="EMBL" id="OGG94711.1"/>
    </source>
</evidence>
<proteinExistence type="predicted"/>